<evidence type="ECO:0000259" key="6">
    <source>
        <dbReference type="Pfam" id="PF00555"/>
    </source>
</evidence>
<protein>
    <recommendedName>
        <fullName evidence="5">Crystaline entomocidal protoxin</fullName>
    </recommendedName>
</protein>
<gene>
    <name evidence="11" type="primary">cry</name>
</gene>
<dbReference type="InterPro" id="IPR041587">
    <property type="entry name" value="Cry_V"/>
</dbReference>
<evidence type="ECO:0000256" key="1">
    <source>
        <dbReference type="ARBA" id="ARBA00007819"/>
    </source>
</evidence>
<dbReference type="InterPro" id="IPR005639">
    <property type="entry name" value="Pest_crys_dom_I"/>
</dbReference>
<dbReference type="CDD" id="cd04085">
    <property type="entry name" value="delta_endotoxin_C"/>
    <property type="match status" value="1"/>
</dbReference>
<dbReference type="Pfam" id="PF03945">
    <property type="entry name" value="Endotoxin_N"/>
    <property type="match status" value="1"/>
</dbReference>
<dbReference type="SUPFAM" id="SSF49785">
    <property type="entry name" value="Galactose-binding domain-like"/>
    <property type="match status" value="2"/>
</dbReference>
<evidence type="ECO:0000259" key="9">
    <source>
        <dbReference type="Pfam" id="PF17997"/>
    </source>
</evidence>
<evidence type="ECO:0000259" key="7">
    <source>
        <dbReference type="Pfam" id="PF03944"/>
    </source>
</evidence>
<dbReference type="AlphaFoldDB" id="Q3B9W6"/>
<dbReference type="Pfam" id="PF21463">
    <property type="entry name" value="Cry1Ac_dom-VII"/>
    <property type="match status" value="1"/>
</dbReference>
<dbReference type="InterPro" id="IPR036716">
    <property type="entry name" value="Pest_crys_N_sf"/>
</dbReference>
<dbReference type="GO" id="GO:0030435">
    <property type="term" value="P:sporulation resulting in formation of a cellular spore"/>
    <property type="evidence" value="ECO:0007669"/>
    <property type="project" value="UniProtKB-KW"/>
</dbReference>
<dbReference type="GO" id="GO:0090729">
    <property type="term" value="F:toxin activity"/>
    <property type="evidence" value="ECO:0007669"/>
    <property type="project" value="UniProtKB-KW"/>
</dbReference>
<comment type="similarity">
    <text evidence="1">Belongs to the delta endotoxin family.</text>
</comment>
<dbReference type="PANTHER" id="PTHR37003:SF2">
    <property type="entry name" value="PESTICIDAL CRYSTAL PROTEIN N-TERMINAL DOMAIN-CONTAINING PROTEIN"/>
    <property type="match status" value="1"/>
</dbReference>
<dbReference type="InterPro" id="IPR001178">
    <property type="entry name" value="Pest_cryst_dom_II"/>
</dbReference>
<dbReference type="InterPro" id="IPR005638">
    <property type="entry name" value="Pest_crys_dom-III"/>
</dbReference>
<evidence type="ECO:0000256" key="3">
    <source>
        <dbReference type="ARBA" id="ARBA00022969"/>
    </source>
</evidence>
<keyword evidence="2" id="KW-0800">Toxin</keyword>
<dbReference type="PANTHER" id="PTHR37003">
    <property type="entry name" value="ENDOTOXIN_N DOMAIN-CONTAINING PROTEIN-RELATED"/>
    <property type="match status" value="1"/>
</dbReference>
<dbReference type="SUPFAM" id="SSF51096">
    <property type="entry name" value="delta-Endotoxin (insectocide), middle domain"/>
    <property type="match status" value="1"/>
</dbReference>
<feature type="domain" description="Pesticidal crystal protein" evidence="8">
    <location>
        <begin position="76"/>
        <end position="265"/>
    </location>
</feature>
<evidence type="ECO:0000313" key="11">
    <source>
        <dbReference type="EMBL" id="AAY24695.1"/>
    </source>
</evidence>
<sequence length="1134" mass="129429">MNSNDSQNHDKLEICSNASLLSTPPYKTEYYEGEVLMDTIPFSSGKSAAQMGTSIVGQILGVLGVPFALQVTNLYSSLLDTLWPDGKSQWEIFMEQVEEIVDQKIENYARNKALAELEGLGNNFEVYLEALENWQSNTRDINDVKIRFISLDSLFTQSMPSFRIEGFQLPLLSVYAQAANLHLLLLRDATTFGKEWGLDSATMDSYYKRQKALSAEYSDHCVKWYKNGLNKLSKSTAKDWVKFNQFRREMTLTVLDVVALFPNYDAKIYPMQTVTQLTREVYTDPVGMTNLPNGIGSWYDIAPTFATIENAVIRKPHLFDFIRNLYVYFGDRGASANRSMKFWNGHEIFYANIGSSVFFQVYNYVKLGSNNYPYVFVDRDIYQTESLAGCIYDIIYPGYTYKFFGAPKVEFHVVDRRNNTGIFTFNPGFGQIIQNVQNSLSQLPLESLDEPAYEAYSHRLCHVTLVPPGNNSNYEGLPVYSWTHKSASLENVIYPDKITQIPAVKSFPGGQWGGVEAGPGFTGGDVTKSVTSEATTILRDVVKLAVTIPQDSIKQKYRVRIRYASQTDIPATFFTSDSGNRDFVLKSTTTAASNAFENYKEFQYIDIPGTIEFTKVNEIVTVYLHAYKVSNHHVNIDKVEFIPVDNNFEARKQLETSEFFAKKLLDTTKESLDREVTDYQIDYTAKLVECVSDELYPMEKQELLNIVTTAKKLSQDRNLLQDIDFSAINRENGWIGSRGIEGTEGNINFKSRSVRLPGARNIDGKIDSTYFYQKINASKLKPYTRYELRGRIESSKKLEIYLIHHNANRIIKNVNGNNSLLNSYNEIDPCISKCSNHILSIEEAELDMNNHTNFHEFSLCIDTGELDLNKNIGIWVAFKISDLNGYAELRNIECIEVEPLFGEALEKLKKQEQEWTRTENKQYEESKKIRAVAIKAVEQLFEDSSYQKLRPELDLSNISKAENLVNSIPYVSNDWFSYVPGINHNTVEELKTKIQLAFALYRHRNSIQNGDFKNGLNSWTVTSDVVVEENQIDPELVISNWSSQVSQDVVVEANHRYLLRVTAKKENVGIGYITIHDSTDNSKSIVFDDCEKNQDHYVTKTTEFIPSTDKVYIKIHETDGIFRIKNIDFTLNKK</sequence>
<evidence type="ECO:0000256" key="4">
    <source>
        <dbReference type="ARBA" id="ARBA00023026"/>
    </source>
</evidence>
<dbReference type="InterPro" id="IPR048645">
    <property type="entry name" value="Cry1Ac-like_dom-VII"/>
</dbReference>
<reference evidence="11" key="1">
    <citation type="journal article" date="2005" name="FEMS Microbiol. Lett.">
        <title>Characterization of a new Bacillus thuringiensis endotoxin, Cry47Aa, from strains that are toxic to the Australian sheep blowfly, Lucilia cuprina.</title>
        <authorList>
            <person name="Kongsuwan K."/>
            <person name="Gough J."/>
            <person name="Kemp D."/>
            <person name="McDevitt A."/>
            <person name="Akhurst R."/>
        </authorList>
    </citation>
    <scope>NUCLEOTIDE SEQUENCE</scope>
</reference>
<feature type="domain" description="Pesticidal crystal protein" evidence="7">
    <location>
        <begin position="498"/>
        <end position="645"/>
    </location>
</feature>
<dbReference type="SUPFAM" id="SSF56849">
    <property type="entry name" value="delta-Endotoxin (insectocide), N-terminal domain"/>
    <property type="match status" value="1"/>
</dbReference>
<organism evidence="11">
    <name type="scientific">Bacillus thuringiensis</name>
    <dbReference type="NCBI Taxonomy" id="1428"/>
    <lineage>
        <taxon>Bacteria</taxon>
        <taxon>Bacillati</taxon>
        <taxon>Bacillota</taxon>
        <taxon>Bacilli</taxon>
        <taxon>Bacillales</taxon>
        <taxon>Bacillaceae</taxon>
        <taxon>Bacillus</taxon>
        <taxon>Bacillus cereus group</taxon>
    </lineage>
</organism>
<dbReference type="Gene3D" id="2.100.10.10">
    <property type="entry name" value="Pesticidal crystal protein, central domain"/>
    <property type="match status" value="1"/>
</dbReference>
<evidence type="ECO:0000259" key="10">
    <source>
        <dbReference type="Pfam" id="PF21463"/>
    </source>
</evidence>
<feature type="domain" description="Pesticidal crystal protein Cry" evidence="9">
    <location>
        <begin position="730"/>
        <end position="896"/>
    </location>
</feature>
<evidence type="ECO:0000256" key="2">
    <source>
        <dbReference type="ARBA" id="ARBA00022656"/>
    </source>
</evidence>
<dbReference type="Pfam" id="PF17997">
    <property type="entry name" value="Cry1Ac_D5"/>
    <property type="match status" value="1"/>
</dbReference>
<evidence type="ECO:0000256" key="5">
    <source>
        <dbReference type="ARBA" id="ARBA00029653"/>
    </source>
</evidence>
<dbReference type="Pfam" id="PF00555">
    <property type="entry name" value="Endotoxin_M"/>
    <property type="match status" value="1"/>
</dbReference>
<accession>Q3B9W6</accession>
<dbReference type="InterPro" id="IPR038979">
    <property type="entry name" value="Pest_crys"/>
</dbReference>
<feature type="domain" description="Cry1Ac-like" evidence="10">
    <location>
        <begin position="1011"/>
        <end position="1087"/>
    </location>
</feature>
<dbReference type="EMBL" id="AY950229">
    <property type="protein sequence ID" value="AAY24695.1"/>
    <property type="molecule type" value="Genomic_DNA"/>
</dbReference>
<name>Q3B9W6_BACTU</name>
<evidence type="ECO:0000259" key="8">
    <source>
        <dbReference type="Pfam" id="PF03945"/>
    </source>
</evidence>
<dbReference type="InterPro" id="IPR036399">
    <property type="entry name" value="Pest_cryst_cen_dom_sf"/>
</dbReference>
<proteinExistence type="inferred from homology"/>
<dbReference type="SMR" id="Q3B9W6"/>
<dbReference type="InterPro" id="IPR008979">
    <property type="entry name" value="Galactose-bd-like_sf"/>
</dbReference>
<dbReference type="Pfam" id="PF03944">
    <property type="entry name" value="Endotoxin_C"/>
    <property type="match status" value="1"/>
</dbReference>
<dbReference type="GO" id="GO:0001907">
    <property type="term" value="P:symbiont-mediated killing of host cell"/>
    <property type="evidence" value="ECO:0007669"/>
    <property type="project" value="InterPro"/>
</dbReference>
<dbReference type="Gene3D" id="1.20.190.10">
    <property type="entry name" value="Pesticidal crystal protein, N-terminal domain"/>
    <property type="match status" value="1"/>
</dbReference>
<keyword evidence="3" id="KW-0749">Sporulation</keyword>
<dbReference type="GO" id="GO:0005102">
    <property type="term" value="F:signaling receptor binding"/>
    <property type="evidence" value="ECO:0007669"/>
    <property type="project" value="InterPro"/>
</dbReference>
<dbReference type="Gene3D" id="2.60.120.260">
    <property type="entry name" value="Galactose-binding domain-like"/>
    <property type="match status" value="2"/>
</dbReference>
<feature type="domain" description="Pesticidal crystal protein" evidence="6">
    <location>
        <begin position="273"/>
        <end position="488"/>
    </location>
</feature>
<keyword evidence="4" id="KW-0843">Virulence</keyword>